<evidence type="ECO:0000313" key="4">
    <source>
        <dbReference type="EMBL" id="SDD88543.1"/>
    </source>
</evidence>
<dbReference type="AlphaFoldDB" id="A0A1G6YEW5"/>
<keyword evidence="5" id="KW-1185">Reference proteome</keyword>
<dbReference type="Pfam" id="PF05569">
    <property type="entry name" value="Peptidase_M56"/>
    <property type="match status" value="1"/>
</dbReference>
<feature type="domain" description="TonB C-terminal" evidence="2">
    <location>
        <begin position="604"/>
        <end position="664"/>
    </location>
</feature>
<feature type="transmembrane region" description="Helical" evidence="1">
    <location>
        <begin position="6"/>
        <end position="22"/>
    </location>
</feature>
<keyword evidence="1" id="KW-0472">Membrane</keyword>
<dbReference type="GO" id="GO:0098797">
    <property type="term" value="C:plasma membrane protein complex"/>
    <property type="evidence" value="ECO:0007669"/>
    <property type="project" value="TreeGrafter"/>
</dbReference>
<feature type="transmembrane region" description="Helical" evidence="1">
    <location>
        <begin position="34"/>
        <end position="53"/>
    </location>
</feature>
<organism evidence="4 5">
    <name type="scientific">Niabella drilacis (strain DSM 25811 / CCM 8410 / CCUG 62505 / LMG 26954 / E90)</name>
    <dbReference type="NCBI Taxonomy" id="1285928"/>
    <lineage>
        <taxon>Bacteria</taxon>
        <taxon>Pseudomonadati</taxon>
        <taxon>Bacteroidota</taxon>
        <taxon>Chitinophagia</taxon>
        <taxon>Chitinophagales</taxon>
        <taxon>Chitinophagaceae</taxon>
        <taxon>Niabella</taxon>
    </lineage>
</organism>
<feature type="transmembrane region" description="Helical" evidence="1">
    <location>
        <begin position="90"/>
        <end position="108"/>
    </location>
</feature>
<evidence type="ECO:0000256" key="1">
    <source>
        <dbReference type="SAM" id="Phobius"/>
    </source>
</evidence>
<dbReference type="PANTHER" id="PTHR33446:SF2">
    <property type="entry name" value="PROTEIN TONB"/>
    <property type="match status" value="1"/>
</dbReference>
<dbReference type="GO" id="GO:0055085">
    <property type="term" value="P:transmembrane transport"/>
    <property type="evidence" value="ECO:0007669"/>
    <property type="project" value="InterPro"/>
</dbReference>
<dbReference type="Proteomes" id="UP000198757">
    <property type="component" value="Unassembled WGS sequence"/>
</dbReference>
<proteinExistence type="predicted"/>
<protein>
    <submittedName>
        <fullName evidence="4">TonB protein C-terminal</fullName>
    </submittedName>
</protein>
<dbReference type="Pfam" id="PF03544">
    <property type="entry name" value="TonB_C"/>
    <property type="match status" value="2"/>
</dbReference>
<evidence type="ECO:0000259" key="3">
    <source>
        <dbReference type="Pfam" id="PF05569"/>
    </source>
</evidence>
<sequence>MIAYLLKVILCSGILYMYYHFFLRNERFHQYNRFYLLAATALSIVLPLFRIRFSLEGSNVITQSLEKIYLSEGTAVAVATPAQHTDWKSVAGWAAAAVCLVLVIRLIAGIVKVVQIKNQSQQELLGRITFIRTVHHYAPFSFFNWLFWNKKHTPGSDEGKHILLHEMYHIEKRHSFDLLFTELLLCLFWFNPFFYLYRKEIKMIQEFLADQYAAKDADPLSYASILVTNAIQQKQLHLTNPFFNNQLKRRIAMLTKNNETAYQYLRKIMVLPLSVLVFCLFAFTYQAAASFSETAGFPGDSPLKTLSASLPPVFTEKPSTPPGDTLRIYNDRVISKEAFEKIALGNVATVTVLSKENTQKLYGNSQAAGAIVLLGKGYHSKKLEDFIASRNTNQEEPQRPTEPFTLAVATFSDKNTTAAPVTVQPELNPLSVDGPRYFTSTEKPAVYDGNWNRHMEANIRGEVAVANGAAPGTYRTAYQFVVEKDGTLSNIKPLTAIGYGMEEEGLRVIKKSGKWQPAVQKNQAVRAAYIQIIYFMVAPDKAPSAAQTPDPPADTIPQKAVKEPEIFTKVEQDARYPGDWIHFLSANLRGDTPVKNGAKPGKYQVIVQFIVNTNGDVNDVKVIRDPGFGMGEEAMRVIKISGKWTPAVQNNRVVNAYRKQPITFLVN</sequence>
<feature type="transmembrane region" description="Helical" evidence="1">
    <location>
        <begin position="129"/>
        <end position="148"/>
    </location>
</feature>
<dbReference type="SUPFAM" id="SSF74653">
    <property type="entry name" value="TolA/TonB C-terminal domain"/>
    <property type="match status" value="2"/>
</dbReference>
<feature type="transmembrane region" description="Helical" evidence="1">
    <location>
        <begin position="268"/>
        <end position="288"/>
    </location>
</feature>
<dbReference type="InterPro" id="IPR051045">
    <property type="entry name" value="TonB-dependent_transducer"/>
</dbReference>
<dbReference type="RefSeq" id="WP_090392162.1">
    <property type="nucleotide sequence ID" value="NZ_FMZO01000015.1"/>
</dbReference>
<name>A0A1G6YEW5_NIADE</name>
<keyword evidence="1" id="KW-1133">Transmembrane helix</keyword>
<feature type="domain" description="Peptidase M56" evidence="3">
    <location>
        <begin position="157"/>
        <end position="254"/>
    </location>
</feature>
<dbReference type="STRING" id="1285928.SAMN04487894_11583"/>
<feature type="transmembrane region" description="Helical" evidence="1">
    <location>
        <begin position="178"/>
        <end position="197"/>
    </location>
</feature>
<dbReference type="GO" id="GO:0031992">
    <property type="term" value="F:energy transducer activity"/>
    <property type="evidence" value="ECO:0007669"/>
    <property type="project" value="TreeGrafter"/>
</dbReference>
<dbReference type="InterPro" id="IPR037682">
    <property type="entry name" value="TonB_C"/>
</dbReference>
<dbReference type="PANTHER" id="PTHR33446">
    <property type="entry name" value="PROTEIN TONB-RELATED"/>
    <property type="match status" value="1"/>
</dbReference>
<evidence type="ECO:0000313" key="5">
    <source>
        <dbReference type="Proteomes" id="UP000198757"/>
    </source>
</evidence>
<dbReference type="Gene3D" id="3.30.1150.10">
    <property type="match status" value="2"/>
</dbReference>
<dbReference type="OrthoDB" id="9814002at2"/>
<evidence type="ECO:0000259" key="2">
    <source>
        <dbReference type="Pfam" id="PF03544"/>
    </source>
</evidence>
<keyword evidence="1" id="KW-0812">Transmembrane</keyword>
<reference evidence="5" key="1">
    <citation type="submission" date="2016-10" db="EMBL/GenBank/DDBJ databases">
        <authorList>
            <person name="Varghese N."/>
            <person name="Submissions S."/>
        </authorList>
    </citation>
    <scope>NUCLEOTIDE SEQUENCE [LARGE SCALE GENOMIC DNA]</scope>
    <source>
        <strain evidence="5">DSM 25811 / CCM 8410 / LMG 26954 / E90</strain>
    </source>
</reference>
<dbReference type="EMBL" id="FMZO01000015">
    <property type="protein sequence ID" value="SDD88543.1"/>
    <property type="molecule type" value="Genomic_DNA"/>
</dbReference>
<dbReference type="CDD" id="cd07341">
    <property type="entry name" value="M56_BlaR1_MecR1_like"/>
    <property type="match status" value="1"/>
</dbReference>
<feature type="domain" description="TonB C-terminal" evidence="2">
    <location>
        <begin position="477"/>
        <end position="535"/>
    </location>
</feature>
<gene>
    <name evidence="4" type="ORF">SAMN04487894_11583</name>
</gene>
<accession>A0A1G6YEW5</accession>
<dbReference type="InterPro" id="IPR008756">
    <property type="entry name" value="Peptidase_M56"/>
</dbReference>